<keyword evidence="2" id="KW-1185">Reference proteome</keyword>
<dbReference type="PANTHER" id="PTHR35532:SF5">
    <property type="entry name" value="CARBOHYDRATE-BINDING DOMAIN-CONTAINING PROTEIN"/>
    <property type="match status" value="1"/>
</dbReference>
<dbReference type="AlphaFoldDB" id="A0A0D7W963"/>
<evidence type="ECO:0008006" key="3">
    <source>
        <dbReference type="Google" id="ProtNLM"/>
    </source>
</evidence>
<dbReference type="SUPFAM" id="SSF54001">
    <property type="entry name" value="Cysteine proteinases"/>
    <property type="match status" value="1"/>
</dbReference>
<dbReference type="PROSITE" id="PS51257">
    <property type="entry name" value="PROKAR_LIPOPROTEIN"/>
    <property type="match status" value="1"/>
</dbReference>
<dbReference type="EMBL" id="JTDW01000005">
    <property type="protein sequence ID" value="KJD35661.1"/>
    <property type="molecule type" value="Genomic_DNA"/>
</dbReference>
<protein>
    <recommendedName>
        <fullName evidence="3">Discoidin domain-containing protein</fullName>
    </recommendedName>
</protein>
<dbReference type="STRING" id="1435349.PW52_07910"/>
<accession>A0A0D7W963</accession>
<dbReference type="PATRIC" id="fig|1435349.4.peg.2569"/>
<dbReference type="InterPro" id="IPR038765">
    <property type="entry name" value="Papain-like_cys_pep_sf"/>
</dbReference>
<name>A0A0D7W963_9FLAO</name>
<dbReference type="RefSeq" id="WP_044632395.1">
    <property type="nucleotide sequence ID" value="NZ_JTDW01000005.1"/>
</dbReference>
<organism evidence="1 2">
    <name type="scientific">Neotamlana sedimentorum</name>
    <dbReference type="NCBI Taxonomy" id="1435349"/>
    <lineage>
        <taxon>Bacteria</taxon>
        <taxon>Pseudomonadati</taxon>
        <taxon>Bacteroidota</taxon>
        <taxon>Flavobacteriia</taxon>
        <taxon>Flavobacteriales</taxon>
        <taxon>Flavobacteriaceae</taxon>
        <taxon>Neotamlana</taxon>
    </lineage>
</organism>
<dbReference type="PANTHER" id="PTHR35532">
    <property type="entry name" value="SIMILAR TO POLYHYDROXYALKANOATE DEPOLYMERASE"/>
    <property type="match status" value="1"/>
</dbReference>
<dbReference type="Gene3D" id="2.60.120.260">
    <property type="entry name" value="Galactose-binding domain-like"/>
    <property type="match status" value="2"/>
</dbReference>
<gene>
    <name evidence="1" type="ORF">PW52_07910</name>
</gene>
<reference evidence="1 2" key="1">
    <citation type="submission" date="2014-11" db="EMBL/GenBank/DDBJ databases">
        <title>Tamlana sedimentorum sp. nov., isolated from shallow sand sediments of the Sea of Japan.</title>
        <authorList>
            <person name="Romanenko L.A."/>
        </authorList>
    </citation>
    <scope>NUCLEOTIDE SEQUENCE [LARGE SCALE GENOMIC DNA]</scope>
    <source>
        <strain evidence="1 2">JCM 19808</strain>
    </source>
</reference>
<evidence type="ECO:0000313" key="2">
    <source>
        <dbReference type="Proteomes" id="UP000032578"/>
    </source>
</evidence>
<dbReference type="Proteomes" id="UP000032578">
    <property type="component" value="Unassembled WGS sequence"/>
</dbReference>
<dbReference type="OrthoDB" id="679512at2"/>
<evidence type="ECO:0000313" key="1">
    <source>
        <dbReference type="EMBL" id="KJD35661.1"/>
    </source>
</evidence>
<comment type="caution">
    <text evidence="1">The sequence shown here is derived from an EMBL/GenBank/DDBJ whole genome shotgun (WGS) entry which is preliminary data.</text>
</comment>
<proteinExistence type="predicted"/>
<sequence length="662" mass="77217">MNSTKLIILTLLLGVYSCKKIPKNVQRTLELAGKNRTELEAVLNHYQSPQDSLKLKAAYFLIGNMRNKSFYPYNNSQEEYLIFLDSLERALRQMEFTIKDEVEQQKHRKVFYDSLLSSKWESIKSKYGIYKTSRVKDVHVVSSKMLIENIDYAFKVWDRAPWSKNYDFNYFCNYVLPYRTAHDIPGFWRKKFNEKFSWVLDSINGSDFLHAAKLINDKAQFQFEYDENFEMFKHTSVLDIDRTLKGVCRHHTSWKIAALRSIGIPVADTYGLEGTSWATVPDSNNVCWPWQHFIEPGKNLRYIEDRRYESYTKIYRTTYEIQPFLFVDSNPTNVPVSLVNFTRKDFTKEQSNAISISLELNIAAPKNTDYVFLCAFSKKSRTWRAIDWSKINNNRGTFNPIGLGHVYLPMYYLDGKYFPAGPPIYLNKKGGIDIIQNHTGNIEKVKIYSKIALNPAEHHHAELMINDVFEGSNNKNFENAETLFVVNYKPAKLEEDTVFTNKKFRFVRYRSVSSEVGNPKEVSDVLKIAELEFLDDNGRKLKGEIMTLSKELLDCAKNAFDNDIRTNFASNKLCWVGLDLGKPKRISKVKHLFQNSFNTIEPGDEYELLYWDKGWKSLGKQSATSNYVEYKAPKNTLLWLRNHTKGKEEMVFFMKDGKQIWG</sequence>